<proteinExistence type="predicted"/>
<dbReference type="InterPro" id="IPR050811">
    <property type="entry name" value="Phosphate_ABC_transporter"/>
</dbReference>
<evidence type="ECO:0000256" key="1">
    <source>
        <dbReference type="ARBA" id="ARBA00022729"/>
    </source>
</evidence>
<feature type="domain" description="PBP" evidence="2">
    <location>
        <begin position="108"/>
        <end position="307"/>
    </location>
</feature>
<reference evidence="3" key="1">
    <citation type="submission" date="2020-05" db="EMBL/GenBank/DDBJ databases">
        <authorList>
            <person name="Chiriac C."/>
            <person name="Salcher M."/>
            <person name="Ghai R."/>
            <person name="Kavagutti S V."/>
        </authorList>
    </citation>
    <scope>NUCLEOTIDE SEQUENCE</scope>
</reference>
<organism evidence="3">
    <name type="scientific">freshwater metagenome</name>
    <dbReference type="NCBI Taxonomy" id="449393"/>
    <lineage>
        <taxon>unclassified sequences</taxon>
        <taxon>metagenomes</taxon>
        <taxon>ecological metagenomes</taxon>
    </lineage>
</organism>
<accession>A0A6J6D0I1</accession>
<evidence type="ECO:0000259" key="2">
    <source>
        <dbReference type="Pfam" id="PF12849"/>
    </source>
</evidence>
<protein>
    <submittedName>
        <fullName evidence="3">Unannotated protein</fullName>
    </submittedName>
</protein>
<evidence type="ECO:0000313" key="3">
    <source>
        <dbReference type="EMBL" id="CAB4557441.1"/>
    </source>
</evidence>
<gene>
    <name evidence="3" type="ORF">UFOPK1358_02007</name>
    <name evidence="4" type="ORF">UFOPK2766_00141</name>
</gene>
<dbReference type="InterPro" id="IPR024370">
    <property type="entry name" value="PBP_domain"/>
</dbReference>
<dbReference type="EMBL" id="CAEZSF010000293">
    <property type="protein sequence ID" value="CAB4557441.1"/>
    <property type="molecule type" value="Genomic_DNA"/>
</dbReference>
<dbReference type="AlphaFoldDB" id="A0A6J6D0I1"/>
<dbReference type="Pfam" id="PF12849">
    <property type="entry name" value="PBP_like_2"/>
    <property type="match status" value="1"/>
</dbReference>
<name>A0A6J6D0I1_9ZZZZ</name>
<keyword evidence="1" id="KW-0732">Signal</keyword>
<dbReference type="PANTHER" id="PTHR30570:SF1">
    <property type="entry name" value="PHOSPHATE-BINDING PROTEIN PSTS"/>
    <property type="match status" value="1"/>
</dbReference>
<evidence type="ECO:0000313" key="4">
    <source>
        <dbReference type="EMBL" id="CAB4728311.1"/>
    </source>
</evidence>
<dbReference type="PANTHER" id="PTHR30570">
    <property type="entry name" value="PERIPLASMIC PHOSPHATE BINDING COMPONENT OF PHOSPHATE ABC TRANSPORTER"/>
    <property type="match status" value="1"/>
</dbReference>
<dbReference type="EMBL" id="CAEZYU010000004">
    <property type="protein sequence ID" value="CAB4728311.1"/>
    <property type="molecule type" value="Genomic_DNA"/>
</dbReference>
<dbReference type="SUPFAM" id="SSF53850">
    <property type="entry name" value="Periplasmic binding protein-like II"/>
    <property type="match status" value="1"/>
</dbReference>
<sequence length="380" mass="39423">MKLKSLIGAALVAGTLLSGTAMTSMVSASPEPSGWDDANDRVVGTGSDTTYPFMQRAELLFNQGTGCDTDNASPAASPAAYNLGKCLTGVSQTATNTQGNWDHDVFASTYPTGSSAGVTALKNGQVDYARSSRGPKSSGESALNFWAFGKDGLIMVTYGNRTPGNLTTAQIQGIYNCTITDWSSIDGQAAGTIEPVGMQASAGTKAVFDSYLGFDANSGACKKSLSSGAYPFENDLKPLVADAGISANNAIWWMSAAAYKAFSYQRQTAQSWTVEGKSATAGTIANNTYPITRFIYHVTKKTDATAAAASAEITGADGGAGGAVRELTEFMCKPAASHTNNDYSGKTNYVELTGVYTATGFIRVPAAEQTNGICKLVPGA</sequence>
<dbReference type="Gene3D" id="3.40.190.10">
    <property type="entry name" value="Periplasmic binding protein-like II"/>
    <property type="match status" value="2"/>
</dbReference>